<dbReference type="GO" id="GO:0051539">
    <property type="term" value="F:4 iron, 4 sulfur cluster binding"/>
    <property type="evidence" value="ECO:0007669"/>
    <property type="project" value="UniProtKB-KW"/>
</dbReference>
<keyword evidence="8" id="KW-0408">Iron</keyword>
<keyword evidence="10" id="KW-1015">Disulfide bond</keyword>
<evidence type="ECO:0000256" key="10">
    <source>
        <dbReference type="ARBA" id="ARBA00023157"/>
    </source>
</evidence>
<comment type="cofactor">
    <cofactor evidence="1">
        <name>[4Fe-4S] cluster</name>
        <dbReference type="ChEBI" id="CHEBI:49883"/>
    </cofactor>
</comment>
<evidence type="ECO:0000256" key="5">
    <source>
        <dbReference type="ARBA" id="ARBA00022485"/>
    </source>
</evidence>
<dbReference type="InterPro" id="IPR004209">
    <property type="entry name" value="FTR_bsu"/>
</dbReference>
<dbReference type="AlphaFoldDB" id="F3YXZ8"/>
<dbReference type="Pfam" id="PF02943">
    <property type="entry name" value="FeThRed_B"/>
    <property type="match status" value="1"/>
</dbReference>
<keyword evidence="5" id="KW-0004">4Fe-4S</keyword>
<dbReference type="EMBL" id="CP003221">
    <property type="protein sequence ID" value="EGJ50700.1"/>
    <property type="molecule type" value="Genomic_DNA"/>
</dbReference>
<dbReference type="HOGENOM" id="CLU_169701_0_0_7"/>
<sequence>MDAKQLYEKLKPIQEAKGYLFNADMSYTMPLLENLLVNKERYGYMSCPCRLAIGTFEEDRDIVCPCVYRDPDVTEYGACFCALYVNKEWNDGKIEHKTVPERRPAEKVMKAMGLG</sequence>
<dbReference type="Proteomes" id="UP000007844">
    <property type="component" value="Chromosome"/>
</dbReference>
<dbReference type="eggNOG" id="COG4802">
    <property type="taxonomic scope" value="Bacteria"/>
</dbReference>
<gene>
    <name evidence="14" type="ORF">Desaf_2376</name>
</gene>
<dbReference type="KEGG" id="daf:Desaf_2376"/>
<keyword evidence="9" id="KW-0411">Iron-sulfur</keyword>
<evidence type="ECO:0000256" key="13">
    <source>
        <dbReference type="ARBA" id="ARBA00048150"/>
    </source>
</evidence>
<dbReference type="STRING" id="690850.Desaf_2376"/>
<evidence type="ECO:0000256" key="9">
    <source>
        <dbReference type="ARBA" id="ARBA00023014"/>
    </source>
</evidence>
<evidence type="ECO:0000256" key="6">
    <source>
        <dbReference type="ARBA" id="ARBA00022723"/>
    </source>
</evidence>
<keyword evidence="6" id="KW-0479">Metal-binding</keyword>
<name>F3YXZ8_DESAF</name>
<dbReference type="EC" id="1.8.7.2" evidence="4"/>
<evidence type="ECO:0000256" key="8">
    <source>
        <dbReference type="ARBA" id="ARBA00023004"/>
    </source>
</evidence>
<evidence type="ECO:0000256" key="4">
    <source>
        <dbReference type="ARBA" id="ARBA00012358"/>
    </source>
</evidence>
<dbReference type="PANTHER" id="PTHR35113:SF1">
    <property type="entry name" value="FERREDOXIN-THIOREDOXIN REDUCTASE CATALYTIC CHAIN, CHLOROPLASTIC"/>
    <property type="match status" value="1"/>
</dbReference>
<dbReference type="PANTHER" id="PTHR35113">
    <property type="entry name" value="FERREDOXIN-THIOREDOXIN REDUCTASE CATALYTIC CHAIN, CHLOROPLASTIC"/>
    <property type="match status" value="1"/>
</dbReference>
<dbReference type="SUPFAM" id="SSF57662">
    <property type="entry name" value="Ferredoxin thioredoxin reductase (FTR), catalytic beta chain"/>
    <property type="match status" value="1"/>
</dbReference>
<protein>
    <recommendedName>
        <fullName evidence="4">ferredoxin:thioredoxin reductase</fullName>
        <ecNumber evidence="4">1.8.7.2</ecNumber>
    </recommendedName>
    <alternativeName>
        <fullName evidence="12">Ferredoxin-thioredoxin reductase subunit B</fullName>
    </alternativeName>
</protein>
<dbReference type="GO" id="GO:0016730">
    <property type="term" value="F:oxidoreductase activity, acting on iron-sulfur proteins as donors"/>
    <property type="evidence" value="ECO:0007669"/>
    <property type="project" value="InterPro"/>
</dbReference>
<reference evidence="14 15" key="1">
    <citation type="journal article" date="2011" name="J. Bacteriol.">
        <title>Genome sequence of the mercury-methylating and pleomorphic Desulfovibrio africanus Strain Walvis Bay.</title>
        <authorList>
            <person name="Brown S.D."/>
            <person name="Wall J.D."/>
            <person name="Kucken A.M."/>
            <person name="Gilmour C.C."/>
            <person name="Podar M."/>
            <person name="Brandt C.C."/>
            <person name="Teshima H."/>
            <person name="Detter J.C."/>
            <person name="Han C.S."/>
            <person name="Land M.L."/>
            <person name="Lucas S."/>
            <person name="Han J."/>
            <person name="Pennacchio L."/>
            <person name="Nolan M."/>
            <person name="Pitluck S."/>
            <person name="Woyke T."/>
            <person name="Goodwin L."/>
            <person name="Palumbo A.V."/>
            <person name="Elias D.A."/>
        </authorList>
    </citation>
    <scope>NUCLEOTIDE SEQUENCE [LARGE SCALE GENOMIC DNA]</scope>
    <source>
        <strain evidence="14 15">Walvis Bay</strain>
    </source>
</reference>
<keyword evidence="7" id="KW-0560">Oxidoreductase</keyword>
<comment type="function">
    <text evidence="2">Catalytic subunit of the ferredoxin-thioredoxin reductase (FTR), which catalyzes the two-electron reduction of thioredoxins by the electrons provided by reduced ferredoxin.</text>
</comment>
<evidence type="ECO:0000313" key="15">
    <source>
        <dbReference type="Proteomes" id="UP000007844"/>
    </source>
</evidence>
<dbReference type="RefSeq" id="WP_014260403.1">
    <property type="nucleotide sequence ID" value="NC_016629.1"/>
</dbReference>
<dbReference type="InterPro" id="IPR036644">
    <property type="entry name" value="FTR_bsu_sf"/>
</dbReference>
<dbReference type="GO" id="GO:0046872">
    <property type="term" value="F:metal ion binding"/>
    <property type="evidence" value="ECO:0007669"/>
    <property type="project" value="UniProtKB-KW"/>
</dbReference>
<evidence type="ECO:0000256" key="1">
    <source>
        <dbReference type="ARBA" id="ARBA00001966"/>
    </source>
</evidence>
<comment type="similarity">
    <text evidence="3">Belongs to the ferredoxin thioredoxin reductase beta subunit family.</text>
</comment>
<evidence type="ECO:0000256" key="3">
    <source>
        <dbReference type="ARBA" id="ARBA00007941"/>
    </source>
</evidence>
<comment type="catalytic activity">
    <reaction evidence="13">
        <text>[thioredoxin]-disulfide + 2 reduced [2Fe-2S]-[ferredoxin] + 2 H(+) = [thioredoxin]-dithiol + 2 oxidized [2Fe-2S]-[ferredoxin]</text>
        <dbReference type="Rhea" id="RHEA:42336"/>
        <dbReference type="Rhea" id="RHEA-COMP:10000"/>
        <dbReference type="Rhea" id="RHEA-COMP:10001"/>
        <dbReference type="Rhea" id="RHEA-COMP:10698"/>
        <dbReference type="Rhea" id="RHEA-COMP:10700"/>
        <dbReference type="ChEBI" id="CHEBI:15378"/>
        <dbReference type="ChEBI" id="CHEBI:29950"/>
        <dbReference type="ChEBI" id="CHEBI:33737"/>
        <dbReference type="ChEBI" id="CHEBI:33738"/>
        <dbReference type="ChEBI" id="CHEBI:50058"/>
        <dbReference type="EC" id="1.8.7.2"/>
    </reaction>
</comment>
<evidence type="ECO:0000313" key="14">
    <source>
        <dbReference type="EMBL" id="EGJ50700.1"/>
    </source>
</evidence>
<evidence type="ECO:0000256" key="12">
    <source>
        <dbReference type="ARBA" id="ARBA00030295"/>
    </source>
</evidence>
<dbReference type="Gene3D" id="3.90.460.10">
    <property type="entry name" value="Ferredoxin thioredoxin reductase catalytic beta subunit"/>
    <property type="match status" value="1"/>
</dbReference>
<accession>F3YXZ8</accession>
<evidence type="ECO:0000256" key="7">
    <source>
        <dbReference type="ARBA" id="ARBA00023002"/>
    </source>
</evidence>
<proteinExistence type="inferred from homology"/>
<comment type="subunit">
    <text evidence="11">Heterodimer of subunit A (variable subunit) and subunit B (catalytic subunit). Heterodimeric FTR forms a complex with ferredoxin and thioredoxin.</text>
</comment>
<organism evidence="14 15">
    <name type="scientific">Desulfocurvibacter africanus subsp. africanus str. Walvis Bay</name>
    <dbReference type="NCBI Taxonomy" id="690850"/>
    <lineage>
        <taxon>Bacteria</taxon>
        <taxon>Pseudomonadati</taxon>
        <taxon>Thermodesulfobacteriota</taxon>
        <taxon>Desulfovibrionia</taxon>
        <taxon>Desulfovibrionales</taxon>
        <taxon>Desulfovibrionaceae</taxon>
        <taxon>Desulfocurvibacter</taxon>
    </lineage>
</organism>
<evidence type="ECO:0000256" key="2">
    <source>
        <dbReference type="ARBA" id="ARBA00003945"/>
    </source>
</evidence>
<keyword evidence="15" id="KW-1185">Reference proteome</keyword>
<evidence type="ECO:0000256" key="11">
    <source>
        <dbReference type="ARBA" id="ARBA00026011"/>
    </source>
</evidence>